<reference evidence="4 5" key="1">
    <citation type="submission" date="2017-08" db="EMBL/GenBank/DDBJ databases">
        <title>Infants hospitalized years apart are colonized by the same room-sourced microbial strains.</title>
        <authorList>
            <person name="Brooks B."/>
            <person name="Olm M.R."/>
            <person name="Firek B.A."/>
            <person name="Baker R."/>
            <person name="Thomas B.C."/>
            <person name="Morowitz M.J."/>
            <person name="Banfield J.F."/>
        </authorList>
    </citation>
    <scope>NUCLEOTIDE SEQUENCE [LARGE SCALE GENOMIC DNA]</scope>
    <source>
        <strain evidence="4">S2_005_002_R2_33</strain>
    </source>
</reference>
<accession>A0A2W5NK92</accession>
<feature type="DNA-binding region" description="H-T-H motif" evidence="2">
    <location>
        <begin position="55"/>
        <end position="74"/>
    </location>
</feature>
<evidence type="ECO:0000313" key="4">
    <source>
        <dbReference type="EMBL" id="PZQ53842.1"/>
    </source>
</evidence>
<dbReference type="Gene3D" id="1.10.357.10">
    <property type="entry name" value="Tetracycline Repressor, domain 2"/>
    <property type="match status" value="1"/>
</dbReference>
<organism evidence="4 5">
    <name type="scientific">Novosphingobium pentaromativorans</name>
    <dbReference type="NCBI Taxonomy" id="205844"/>
    <lineage>
        <taxon>Bacteria</taxon>
        <taxon>Pseudomonadati</taxon>
        <taxon>Pseudomonadota</taxon>
        <taxon>Alphaproteobacteria</taxon>
        <taxon>Sphingomonadales</taxon>
        <taxon>Sphingomonadaceae</taxon>
        <taxon>Novosphingobium</taxon>
    </lineage>
</organism>
<feature type="domain" description="HTH tetR-type" evidence="3">
    <location>
        <begin position="33"/>
        <end position="92"/>
    </location>
</feature>
<proteinExistence type="predicted"/>
<dbReference type="PROSITE" id="PS50977">
    <property type="entry name" value="HTH_TETR_2"/>
    <property type="match status" value="1"/>
</dbReference>
<keyword evidence="1 2" id="KW-0238">DNA-binding</keyword>
<evidence type="ECO:0000256" key="2">
    <source>
        <dbReference type="PROSITE-ProRule" id="PRU00335"/>
    </source>
</evidence>
<comment type="caution">
    <text evidence="4">The sequence shown here is derived from an EMBL/GenBank/DDBJ whole genome shotgun (WGS) entry which is preliminary data.</text>
</comment>
<evidence type="ECO:0000256" key="1">
    <source>
        <dbReference type="ARBA" id="ARBA00023125"/>
    </source>
</evidence>
<dbReference type="SUPFAM" id="SSF46689">
    <property type="entry name" value="Homeodomain-like"/>
    <property type="match status" value="1"/>
</dbReference>
<dbReference type="InterPro" id="IPR009057">
    <property type="entry name" value="Homeodomain-like_sf"/>
</dbReference>
<name>A0A2W5NK92_9SPHN</name>
<dbReference type="Proteomes" id="UP000249082">
    <property type="component" value="Unassembled WGS sequence"/>
</dbReference>
<dbReference type="InterPro" id="IPR001647">
    <property type="entry name" value="HTH_TetR"/>
</dbReference>
<dbReference type="GO" id="GO:0003677">
    <property type="term" value="F:DNA binding"/>
    <property type="evidence" value="ECO:0007669"/>
    <property type="project" value="UniProtKB-UniRule"/>
</dbReference>
<dbReference type="AlphaFoldDB" id="A0A2W5NK92"/>
<dbReference type="EMBL" id="QFPX01000012">
    <property type="protein sequence ID" value="PZQ53842.1"/>
    <property type="molecule type" value="Genomic_DNA"/>
</dbReference>
<sequence length="239" mass="26686">MPAVPPHLAAAVTDASAAISHNLHGQKLGRKGRVTRERILAATIDLVEKTDEPVTLGAVARAVGLGMTSIYNYFTDFTELLLAVLEPVMGSAKEEYFSLAREYWPDEQLNARAMDFVRAYHAFWARHTGLLHLRNSLADQFDVRIMHQRVNSTRPLIGLFVAQMDQRGVLGDTAVLMATTLMTGIERSITLATDRRLRRILGTLPGRREESLLEINARLMELAIRDTRERAAAEVAERP</sequence>
<evidence type="ECO:0000313" key="5">
    <source>
        <dbReference type="Proteomes" id="UP000249082"/>
    </source>
</evidence>
<evidence type="ECO:0000259" key="3">
    <source>
        <dbReference type="PROSITE" id="PS50977"/>
    </source>
</evidence>
<protein>
    <submittedName>
        <fullName evidence="4">TetR/AcrR family transcriptional regulator</fullName>
    </submittedName>
</protein>
<gene>
    <name evidence="4" type="ORF">DI555_15090</name>
</gene>